<dbReference type="FunFam" id="1.10.1200.10:FF:000007">
    <property type="entry name" value="Probable polyketide synthase pks17"/>
    <property type="match status" value="1"/>
</dbReference>
<name>A0A0K1SB62_MOOP1</name>
<keyword evidence="9" id="KW-0443">Lipid metabolism</keyword>
<dbReference type="Pfam" id="PF02801">
    <property type="entry name" value="Ketoacyl-synt_C"/>
    <property type="match status" value="1"/>
</dbReference>
<dbReference type="Pfam" id="PF21394">
    <property type="entry name" value="Beta-ketacyl_N"/>
    <property type="match status" value="1"/>
</dbReference>
<keyword evidence="8" id="KW-0560">Oxidoreductase</keyword>
<evidence type="ECO:0000256" key="12">
    <source>
        <dbReference type="ARBA" id="ARBA00050973"/>
    </source>
</evidence>
<comment type="catalytic activity">
    <reaction evidence="12">
        <text>17-(4-hydroxyphenyl)heptadecanoyl-[(phenol)carboxyphthiodiolenone synthase] + 2 (S)-methylmalonyl-CoA + 3 malonyl-CoA + 5 NADPH + 10 H(+) = C35-(phenol)carboxyphthiodiolenone-[(phenol)carboxyphthiodiolenone synthase] + 5 CO2 + 5 NADP(+) + 5 CoA + 2 H2O</text>
        <dbReference type="Rhea" id="RHEA:57756"/>
        <dbReference type="Rhea" id="RHEA-COMP:14272"/>
        <dbReference type="Rhea" id="RHEA-COMP:14989"/>
        <dbReference type="ChEBI" id="CHEBI:15377"/>
        <dbReference type="ChEBI" id="CHEBI:15378"/>
        <dbReference type="ChEBI" id="CHEBI:16526"/>
        <dbReference type="ChEBI" id="CHEBI:57287"/>
        <dbReference type="ChEBI" id="CHEBI:57327"/>
        <dbReference type="ChEBI" id="CHEBI:57384"/>
        <dbReference type="ChEBI" id="CHEBI:57783"/>
        <dbReference type="ChEBI" id="CHEBI:58349"/>
        <dbReference type="ChEBI" id="CHEBI:133300"/>
        <dbReference type="ChEBI" id="CHEBI:142259"/>
        <dbReference type="EC" id="2.3.1.292"/>
    </reaction>
</comment>
<dbReference type="Gene3D" id="3.40.366.10">
    <property type="entry name" value="Malonyl-Coenzyme A Acyl Carrier Protein, domain 2"/>
    <property type="match status" value="1"/>
</dbReference>
<dbReference type="Pfam" id="PF08242">
    <property type="entry name" value="Methyltransf_12"/>
    <property type="match status" value="1"/>
</dbReference>
<feature type="domain" description="Carrier" evidence="23">
    <location>
        <begin position="2639"/>
        <end position="2714"/>
    </location>
</feature>
<evidence type="ECO:0000256" key="21">
    <source>
        <dbReference type="ARBA" id="ARBA00084020"/>
    </source>
</evidence>
<comment type="cofactor">
    <cofactor evidence="1">
        <name>NADP(+)</name>
        <dbReference type="ChEBI" id="CHEBI:58349"/>
    </cofactor>
</comment>
<dbReference type="Gene3D" id="3.40.47.10">
    <property type="match status" value="1"/>
</dbReference>
<dbReference type="Gene3D" id="3.30.559.30">
    <property type="entry name" value="Nonribosomal peptide synthetase, condensation domain"/>
    <property type="match status" value="1"/>
</dbReference>
<dbReference type="GO" id="GO:0034081">
    <property type="term" value="C:polyketide synthase complex"/>
    <property type="evidence" value="ECO:0007669"/>
    <property type="project" value="UniProtKB-ARBA"/>
</dbReference>
<feature type="region of interest" description="Disordered" evidence="22">
    <location>
        <begin position="2101"/>
        <end position="2127"/>
    </location>
</feature>
<dbReference type="CDD" id="cd12116">
    <property type="entry name" value="A_NRPS_Ta1_like"/>
    <property type="match status" value="1"/>
</dbReference>
<dbReference type="FunFam" id="3.40.366.10:FF:000002">
    <property type="entry name" value="Probable polyketide synthase 2"/>
    <property type="match status" value="1"/>
</dbReference>
<keyword evidence="4" id="KW-0597">Phosphoprotein</keyword>
<comment type="catalytic activity">
    <reaction evidence="15">
        <text>icosanoyl-[(phenol)carboxyphthiodiolenone synthase] + 2 (S)-methylmalonyl-CoA + 3 malonyl-CoA + 5 NADPH + 10 H(+) = C32-carboxyphthiodiolenone-[(phenol)carboxyphthiodiolenone synthase] + 5 CO2 + 5 NADP(+) + 5 CoA + 2 H2O</text>
        <dbReference type="Rhea" id="RHEA:57748"/>
        <dbReference type="Rhea" id="RHEA-COMP:14985"/>
        <dbReference type="Rhea" id="RHEA-COMP:14986"/>
        <dbReference type="ChEBI" id="CHEBI:15377"/>
        <dbReference type="ChEBI" id="CHEBI:15378"/>
        <dbReference type="ChEBI" id="CHEBI:16526"/>
        <dbReference type="ChEBI" id="CHEBI:57287"/>
        <dbReference type="ChEBI" id="CHEBI:57327"/>
        <dbReference type="ChEBI" id="CHEBI:57384"/>
        <dbReference type="ChEBI" id="CHEBI:57783"/>
        <dbReference type="ChEBI" id="CHEBI:58349"/>
        <dbReference type="ChEBI" id="CHEBI:87848"/>
        <dbReference type="ChEBI" id="CHEBI:142236"/>
        <dbReference type="EC" id="2.3.1.292"/>
    </reaction>
</comment>
<dbReference type="Pfam" id="PF00698">
    <property type="entry name" value="Acyl_transf_1"/>
    <property type="match status" value="1"/>
</dbReference>
<dbReference type="FunFam" id="1.10.1200.10:FF:000005">
    <property type="entry name" value="Nonribosomal peptide synthetase 1"/>
    <property type="match status" value="1"/>
</dbReference>
<dbReference type="InterPro" id="IPR036736">
    <property type="entry name" value="ACP-like_sf"/>
</dbReference>
<dbReference type="SUPFAM" id="SSF47336">
    <property type="entry name" value="ACP-like"/>
    <property type="match status" value="2"/>
</dbReference>
<evidence type="ECO:0000256" key="16">
    <source>
        <dbReference type="ARBA" id="ARBA00058455"/>
    </source>
</evidence>
<dbReference type="PROSITE" id="PS50075">
    <property type="entry name" value="CARRIER"/>
    <property type="match status" value="2"/>
</dbReference>
<dbReference type="InterPro" id="IPR001242">
    <property type="entry name" value="Condensation_dom"/>
</dbReference>
<dbReference type="SUPFAM" id="SSF55048">
    <property type="entry name" value="Probable ACP-binding domain of malonyl-CoA ACP transacylase"/>
    <property type="match status" value="1"/>
</dbReference>
<evidence type="ECO:0000256" key="17">
    <source>
        <dbReference type="ARBA" id="ARBA00066974"/>
    </source>
</evidence>
<dbReference type="Pfam" id="PF00109">
    <property type="entry name" value="ketoacyl-synt"/>
    <property type="match status" value="1"/>
</dbReference>
<keyword evidence="6" id="KW-0276">Fatty acid metabolism</keyword>
<proteinExistence type="inferred from homology"/>
<dbReference type="PROSITE" id="PS00606">
    <property type="entry name" value="KS3_1"/>
    <property type="match status" value="1"/>
</dbReference>
<accession>A0A0K1SB62</accession>
<organism evidence="25">
    <name type="scientific">Moorena producens (strain JHB)</name>
    <dbReference type="NCBI Taxonomy" id="1454205"/>
    <lineage>
        <taxon>Bacteria</taxon>
        <taxon>Bacillati</taxon>
        <taxon>Cyanobacteriota</taxon>
        <taxon>Cyanophyceae</taxon>
        <taxon>Coleofasciculales</taxon>
        <taxon>Coleofasciculaceae</taxon>
        <taxon>Moorena</taxon>
    </lineage>
</organism>
<dbReference type="InterPro" id="IPR036291">
    <property type="entry name" value="NAD(P)-bd_dom_sf"/>
</dbReference>
<evidence type="ECO:0000256" key="14">
    <source>
        <dbReference type="ARBA" id="ARBA00052119"/>
    </source>
</evidence>
<keyword evidence="5" id="KW-0808">Transferase</keyword>
<sequence>MRTDLSSDESSDISGKEVLKRVSQTVEKAALYRDYPFEEVLKGMNRNQELAEELAKASIFKVMLVWCDQPFPLSQTAISEAQLKEISAYTSQCDLVVVAKETEGKLTLSWQYNTELFKSDSIRRMLGNWQTLLQGMIANPEQSISTLPLLTEAERQQLLVEWNDTSADYPQDKCIHQLFEEQAERTPDGVAVVFEQEQLTYRELNQRSNQLAHYLQELGVGPEVLVGICVERTHLMLVGLLAILKAGGAYVPLDPAYPQERLAYMLEDAQAPVLLTHSSLVTNQESLVADKEQLTIVCLDTDWELISQQSQGNTHSDVKPENLAYTIYTSGSTGKPKGVQIPHQSVVNFLKSMAQRPGLRSKDTLVAVTTISFDIAGLELYLPLSVGAKIVLVSREVASSGQLLGKLIKDCEATVMQATPATWYLLLASGWEGIPGLKILCGGEALPNELADQLLERKASLWNMYGPTEATIWSTVHEVAKGRQSQPGLDAPESIGQPIANTQIYIIDAHLMPVPVGVAGELHIGGAGLARGYRNRPDLTKEKFITNPFDQSKSERLYKTGDLARYLPDGKIEFLGRIDHQVKVRGFRIELGEIESVLNRHAGVNQSVVVAQENQGNGVSGGDKRLVAYIVPNPNYQGSEDTDESEAQAIQEQWQELWNLAYSQEATEADPTFNISGWNDSYTGAPIPAAHMREWVEGTVERILSCKPNRVLEIGCGTGMLLFRVAPHCSSYCGVDIAPQALRYIQEQMDKLEGNWSHVELRQGYADKAFEEIEAGAFDTLIINSVVQLFPGIDYLVDVIETAAKLLKPGGSIFIGDVRSLPLLEAFHASVQLQQAPTSLTKKQLLQRVRKSIVQEGQMAIEPGFFTALGAHLPQISDVQIQLRRGRYQNEMSKFRYDAILHVGKDISPTAKPSWLNWEEAKGNGNDNQLSGIQELLVAEQPEVLGIKGVPNGRLSEENQLLELLHNGETATVGELRENLQQLKVDGIEPEDWWELSDQLPYTIAINWSDSQTKGCYDVLFQKGTFAPNFPMKSSGHLPWTAYANNPLQGQVASQLEPELRRYLHKNLPDYMVPAGFVTLEEMPLTPNGKVNRRALPAPDRSRPDLATALVMPQSETEQVIAKVWQEVLQLEVVGIKDNFFELGGNSLLLTQVYNKLTGTFGSQLSIVKLFQYPTIQRLAQNLSKVQKEELGLSDRKQKKRRTITGTEIAIIGMSGRFPGAKNIDEFWQNLRDGIESISFFAEQELELEDTTLLNQPHYVNAGAVLPGVEKFDASFFGYSAKEAEIMDPQQRIFLECAWEALETSGYNPQTYSGSVGVYAGSGMNTYLINNVHPNRSFSPQRTFLGSALDLQVRLANGKDFLPTRVSYKLNLTGPSVNVQTACSTSLVAVHMACQSLQSGECDIALAGGVAVTVPQKTGYLYQEDMIFSDDGHCRAFDAEAKGTVFGNGVGIVILKLLSKAIQDGDNIQAVIKGSAVNNDGALKVGYTAPSVEGQLEVISSAMAEAEVDASTVTYVETHGTGTALGDPIEIGALSQAFAKSTDKKTFCAIGSIKTNIGHLIEAAGIAGLIKTVLALKNKQIPPTLHFKQANPNIDFENSPFYVNTKLSEWERNGTPRRAGVSSFGMGGTNAHVVLEEAPEQFKIKNAKLKNERPWHVLTLSAKTDQALRELAERYVNYLDGDQDAELGDICFTANTGRKDFNHRLAVVAESKQQLQEQLAAFPPPMVGVVNSQQKPNAIAFLFTGQGSQYVGMGRQLYETQPTFREALDRCDEILHSYLDKSLLEVLYPDSDQSLATDNWSLNQTAYTQPALFAIEYALFQLWKSWGIEPDVVMGHSVGEYVAACVAGVFSLEDGLKLIAERGRLMQALPQDGEMVSLLASLEDAIAAIKPYEKDVSIAAINGPESIVISGKREAINAVITTLEADGIKTKKLTVSHAFHSPLMEPMLEEFEQVARQISFSSPQIKLISNVTGKVATEEIATPGYWCRHILQPVQFAASMNSLEQQGVEVLLEIGPKPILLGMGQDCLPEHQGLWLPSLRPQQDDWQQLLTSLGQLYVQGISVDWFGFDIDYGRCREQLPTYPFQRQHYWIEAPDWYRQGVLTHPNSNGNGNGNGNGKTSHHEALTKTPEKSLENCLYQVEWRIKERQSSALLKPKNWLIFTDAQGVGQQLVALLQSQDQGCTVVFPGKEYEQIAEHKFRIDPANPQHYQQLWEKISNIDGVVHLWSLDSSLDLELASRISCGSTLYLIQTLLKQDGKPPRLWFATRGAQAVGANPAVPGVAQSPLWGMGKVIGLEYPEFNSVLVDLDPNPAVDEIQTLWAEIQSEDKEDQVAFRNQARYVARLVSRSPVVETNKPLVFDNDRSYLITGGLGDLGLLVAQWMVEQGAKNLVLVGRSSPKPAIEHKLRKLENLGARVVVAQADVSNAGQVTELLTQIEQSSLPLGGIVHCAGVVEFSGLSQQDWQRFAQVLVAKVQGTWNLHALTQNQPLDFFVCFSSIASLLGSHGLGSYGAANAFLDSIAAHRQALGLPALTVNWGPWGELGMGAKLSTDHQGRIAAWGLANVAPKQGLFALEQLLQQDLAQVGVMSVDWQKWLRQFHSLPPFYEDVAPNTTVNTTVRETNLDFKTELEAVPANQRRDLLVERVRTQIAKTLGLSSPDQIELGQRLIDLGLDSLMAVELRNHLQSSVGCSLRSTLVFDYPTIEAMVDYLSQEVFADLDSPSLATQNNSTGTDSFLSTLVPIQPQGSKPPLFLVSGILGNVFDFQQLARHLDSEQPLYGLRTLGLEEDLEPYTRMADIAAHHIKAVQTVQPNGPYLLGGHSFGGKVAFEMAQQLRNQGQEVSMLTIVDVQVEIPEPEKDVVNWDNAKFIAELATIYGGLLGQNLDISREALQFLSSEEQLNYFLERLKKTGQMLSKTDLSRMFEVYKANTKASASYLPQKIDSIPINFFRASEVGALGDYLPNQAMTLEDPTWGWDRLSAQPLEFHVVPGNHFSMVTEPHISVLAQQLQYCLDKAQARLG</sequence>
<evidence type="ECO:0000256" key="1">
    <source>
        <dbReference type="ARBA" id="ARBA00001937"/>
    </source>
</evidence>
<dbReference type="InterPro" id="IPR000873">
    <property type="entry name" value="AMP-dep_synth/lig_dom"/>
</dbReference>
<dbReference type="NCBIfam" id="TIGR01733">
    <property type="entry name" value="AA-adenyl-dom"/>
    <property type="match status" value="1"/>
</dbReference>
<feature type="domain" description="Carrier" evidence="23">
    <location>
        <begin position="1112"/>
        <end position="1187"/>
    </location>
</feature>
<dbReference type="InterPro" id="IPR016036">
    <property type="entry name" value="Malonyl_transacylase_ACP-bd"/>
</dbReference>
<dbReference type="InterPro" id="IPR001031">
    <property type="entry name" value="Thioesterase"/>
</dbReference>
<keyword evidence="3" id="KW-0596">Phosphopantetheine</keyword>
<dbReference type="CDD" id="cd02440">
    <property type="entry name" value="AdoMet_MTases"/>
    <property type="match status" value="1"/>
</dbReference>
<dbReference type="PROSITE" id="PS52004">
    <property type="entry name" value="KS3_2"/>
    <property type="match status" value="1"/>
</dbReference>
<evidence type="ECO:0000256" key="2">
    <source>
        <dbReference type="ARBA" id="ARBA00001957"/>
    </source>
</evidence>
<dbReference type="PANTHER" id="PTHR43775:SF51">
    <property type="entry name" value="INACTIVE PHENOLPHTHIOCEROL SYNTHESIS POLYKETIDE SYNTHASE TYPE I PKS1-RELATED"/>
    <property type="match status" value="1"/>
</dbReference>
<dbReference type="SUPFAM" id="SSF53901">
    <property type="entry name" value="Thiolase-like"/>
    <property type="match status" value="1"/>
</dbReference>
<dbReference type="Gene3D" id="3.30.70.3290">
    <property type="match status" value="1"/>
</dbReference>
<dbReference type="InterPro" id="IPR001227">
    <property type="entry name" value="Ac_transferase_dom_sf"/>
</dbReference>
<dbReference type="SMART" id="SM00827">
    <property type="entry name" value="PKS_AT"/>
    <property type="match status" value="1"/>
</dbReference>
<evidence type="ECO:0000256" key="22">
    <source>
        <dbReference type="SAM" id="MobiDB-lite"/>
    </source>
</evidence>
<dbReference type="InterPro" id="IPR006162">
    <property type="entry name" value="Ppantetheine_attach_site"/>
</dbReference>
<dbReference type="Pfam" id="PF00668">
    <property type="entry name" value="Condensation"/>
    <property type="match status" value="1"/>
</dbReference>
<dbReference type="InterPro" id="IPR014031">
    <property type="entry name" value="Ketoacyl_synth_C"/>
</dbReference>
<dbReference type="InterPro" id="IPR016039">
    <property type="entry name" value="Thiolase-like"/>
</dbReference>
<dbReference type="InterPro" id="IPR020841">
    <property type="entry name" value="PKS_Beta-ketoAc_synthase_dom"/>
</dbReference>
<dbReference type="SUPFAM" id="SSF52777">
    <property type="entry name" value="CoA-dependent acyltransferases"/>
    <property type="match status" value="1"/>
</dbReference>
<keyword evidence="10" id="KW-0511">Multifunctional enzyme</keyword>
<reference evidence="25" key="1">
    <citation type="journal article" date="2015" name="PLoS ONE">
        <title>Expanding the Described Metabolome of the Marine Cyanobacterium Moorea producens JHB through Orthogonal Natural Products Workflows.</title>
        <authorList>
            <person name="Boudreau P.D."/>
            <person name="Monroe E.A."/>
            <person name="Mehrotra S."/>
            <person name="Desfor S."/>
            <person name="Korobeynikov A."/>
            <person name="Sherman D.H."/>
            <person name="Murray T.F."/>
            <person name="Gerwick L."/>
            <person name="Dorrestein P.C."/>
            <person name="Gerwick W.H."/>
        </authorList>
    </citation>
    <scope>NUCLEOTIDE SEQUENCE</scope>
    <source>
        <strain evidence="25">JHB</strain>
    </source>
</reference>
<dbReference type="SMART" id="SM00823">
    <property type="entry name" value="PKS_PP"/>
    <property type="match status" value="2"/>
</dbReference>
<dbReference type="InterPro" id="IPR045851">
    <property type="entry name" value="AMP-bd_C_sf"/>
</dbReference>
<dbReference type="Pfam" id="PF00501">
    <property type="entry name" value="AMP-binding"/>
    <property type="match status" value="1"/>
</dbReference>
<dbReference type="Gene3D" id="3.40.50.1820">
    <property type="entry name" value="alpha/beta hydrolase"/>
    <property type="match status" value="1"/>
</dbReference>
<dbReference type="SMART" id="SM01294">
    <property type="entry name" value="PKS_PP_betabranch"/>
    <property type="match status" value="1"/>
</dbReference>
<dbReference type="Gene3D" id="3.30.300.30">
    <property type="match status" value="2"/>
</dbReference>
<dbReference type="InterPro" id="IPR057326">
    <property type="entry name" value="KR_dom"/>
</dbReference>
<dbReference type="InterPro" id="IPR029063">
    <property type="entry name" value="SAM-dependent_MTases_sf"/>
</dbReference>
<evidence type="ECO:0000256" key="5">
    <source>
        <dbReference type="ARBA" id="ARBA00022679"/>
    </source>
</evidence>
<evidence type="ECO:0000256" key="19">
    <source>
        <dbReference type="ARBA" id="ARBA00075053"/>
    </source>
</evidence>
<protein>
    <recommendedName>
        <fullName evidence="18">Phenolphthiocerol/phthiocerol polyketide synthase subunit E</fullName>
        <ecNumber evidence="17">2.3.1.292</ecNumber>
    </recommendedName>
    <alternativeName>
        <fullName evidence="20">(Phenol)carboxyphthiodiolenone synthase subunit E</fullName>
    </alternativeName>
    <alternativeName>
        <fullName evidence="21">Beta-ketoacyl-acyl-carrier-protein synthase I</fullName>
    </alternativeName>
    <alternativeName>
        <fullName evidence="19">Phthiocerol synthesis polyketide synthase type I PpsE</fullName>
    </alternativeName>
</protein>
<dbReference type="SUPFAM" id="SSF56801">
    <property type="entry name" value="Acetyl-CoA synthetase-like"/>
    <property type="match status" value="1"/>
</dbReference>
<dbReference type="InterPro" id="IPR049490">
    <property type="entry name" value="C883_1060-like_KR_N"/>
</dbReference>
<dbReference type="InterPro" id="IPR016035">
    <property type="entry name" value="Acyl_Trfase/lysoPLipase"/>
</dbReference>
<evidence type="ECO:0000313" key="25">
    <source>
        <dbReference type="EMBL" id="AKV71862.1"/>
    </source>
</evidence>
<dbReference type="SUPFAM" id="SSF52151">
    <property type="entry name" value="FabD/lysophospholipase-like"/>
    <property type="match status" value="1"/>
</dbReference>
<dbReference type="PANTHER" id="PTHR43775">
    <property type="entry name" value="FATTY ACID SYNTHASE"/>
    <property type="match status" value="1"/>
</dbReference>
<dbReference type="InterPro" id="IPR029058">
    <property type="entry name" value="AB_hydrolase_fold"/>
</dbReference>
<comment type="similarity">
    <text evidence="11">In the C-terminal section; belongs to the NRP synthetase family.</text>
</comment>
<dbReference type="GO" id="GO:0009403">
    <property type="term" value="P:toxin biosynthetic process"/>
    <property type="evidence" value="ECO:0007669"/>
    <property type="project" value="UniProtKB-ARBA"/>
</dbReference>
<dbReference type="InterPro" id="IPR020806">
    <property type="entry name" value="PKS_PP-bd"/>
</dbReference>
<evidence type="ECO:0000256" key="6">
    <source>
        <dbReference type="ARBA" id="ARBA00022832"/>
    </source>
</evidence>
<dbReference type="SUPFAM" id="SSF53474">
    <property type="entry name" value="alpha/beta-Hydrolases"/>
    <property type="match status" value="1"/>
</dbReference>
<dbReference type="InterPro" id="IPR014043">
    <property type="entry name" value="Acyl_transferase_dom"/>
</dbReference>
<dbReference type="PROSITE" id="PS00012">
    <property type="entry name" value="PHOSPHOPANTETHEINE"/>
    <property type="match status" value="1"/>
</dbReference>
<dbReference type="GO" id="GO:0004315">
    <property type="term" value="F:3-oxoacyl-[acyl-carrier-protein] synthase activity"/>
    <property type="evidence" value="ECO:0007669"/>
    <property type="project" value="InterPro"/>
</dbReference>
<dbReference type="CDD" id="cd08955">
    <property type="entry name" value="KR_2_FAS_SDR_x"/>
    <property type="match status" value="1"/>
</dbReference>
<dbReference type="GO" id="GO:0016491">
    <property type="term" value="F:oxidoreductase activity"/>
    <property type="evidence" value="ECO:0007669"/>
    <property type="project" value="UniProtKB-KW"/>
</dbReference>
<evidence type="ECO:0000259" key="24">
    <source>
        <dbReference type="PROSITE" id="PS52004"/>
    </source>
</evidence>
<evidence type="ECO:0000256" key="20">
    <source>
        <dbReference type="ARBA" id="ARBA00078169"/>
    </source>
</evidence>
<comment type="catalytic activity">
    <reaction evidence="13">
        <text>19-(4-hydroxyphenyl)nonadecanoyl-[(phenol)carboxyphthiodiolenone synthase] + 2 (S)-methylmalonyl-CoA + 3 malonyl-CoA + 5 NADPH + 10 H(+) = C37-(phenol)carboxyphthiodiolenone-[(phenol)carboxyphthiodiolenone synthase] + 5 CO2 + 5 NADP(+) + 5 CoA + 2 H2O</text>
        <dbReference type="Rhea" id="RHEA:57760"/>
        <dbReference type="Rhea" id="RHEA-COMP:14273"/>
        <dbReference type="Rhea" id="RHEA-COMP:14990"/>
        <dbReference type="ChEBI" id="CHEBI:15377"/>
        <dbReference type="ChEBI" id="CHEBI:15378"/>
        <dbReference type="ChEBI" id="CHEBI:16526"/>
        <dbReference type="ChEBI" id="CHEBI:57287"/>
        <dbReference type="ChEBI" id="CHEBI:57327"/>
        <dbReference type="ChEBI" id="CHEBI:57384"/>
        <dbReference type="ChEBI" id="CHEBI:57783"/>
        <dbReference type="ChEBI" id="CHEBI:58349"/>
        <dbReference type="ChEBI" id="CHEBI:133301"/>
        <dbReference type="ChEBI" id="CHEBI:142260"/>
        <dbReference type="EC" id="2.3.1.292"/>
    </reaction>
</comment>
<dbReference type="EC" id="2.3.1.292" evidence="17"/>
<dbReference type="Pfam" id="PF00550">
    <property type="entry name" value="PP-binding"/>
    <property type="match status" value="2"/>
</dbReference>
<dbReference type="Pfam" id="PF22621">
    <property type="entry name" value="CurL-like_PKS_C"/>
    <property type="match status" value="1"/>
</dbReference>
<dbReference type="InterPro" id="IPR018201">
    <property type="entry name" value="Ketoacyl_synth_AS"/>
</dbReference>
<evidence type="ECO:0000256" key="4">
    <source>
        <dbReference type="ARBA" id="ARBA00022553"/>
    </source>
</evidence>
<dbReference type="Pfam" id="PF00975">
    <property type="entry name" value="Thioesterase"/>
    <property type="match status" value="1"/>
</dbReference>
<dbReference type="FunFam" id="2.30.38.10:FF:000001">
    <property type="entry name" value="Non-ribosomal peptide synthetase PvdI"/>
    <property type="match status" value="1"/>
</dbReference>
<dbReference type="SMART" id="SM00825">
    <property type="entry name" value="PKS_KS"/>
    <property type="match status" value="1"/>
</dbReference>
<dbReference type="Pfam" id="PF08659">
    <property type="entry name" value="KR"/>
    <property type="match status" value="1"/>
</dbReference>
<dbReference type="InterPro" id="IPR010071">
    <property type="entry name" value="AA_adenyl_dom"/>
</dbReference>
<evidence type="ECO:0000256" key="3">
    <source>
        <dbReference type="ARBA" id="ARBA00022450"/>
    </source>
</evidence>
<evidence type="ECO:0000256" key="9">
    <source>
        <dbReference type="ARBA" id="ARBA00023098"/>
    </source>
</evidence>
<evidence type="ECO:0000256" key="15">
    <source>
        <dbReference type="ARBA" id="ARBA00052745"/>
    </source>
</evidence>
<evidence type="ECO:0000259" key="23">
    <source>
        <dbReference type="PROSITE" id="PS50075"/>
    </source>
</evidence>
<dbReference type="SUPFAM" id="SSF53335">
    <property type="entry name" value="S-adenosyl-L-methionine-dependent methyltransferases"/>
    <property type="match status" value="1"/>
</dbReference>
<keyword evidence="7" id="KW-0521">NADP</keyword>
<feature type="domain" description="Ketosynthase family 3 (KS3)" evidence="24">
    <location>
        <begin position="1206"/>
        <end position="1637"/>
    </location>
</feature>
<dbReference type="EMBL" id="KP860348">
    <property type="protein sequence ID" value="AKV71862.1"/>
    <property type="molecule type" value="Genomic_DNA"/>
</dbReference>
<comment type="function">
    <text evidence="16">Part of the PpsABCDE complex involved in the biosynthesis of the lipid core common to phthiocerols and phenolphthiocerols by successive additions of malonyl-CoA or methylmalonyl-CoA extender units. PpsA can accept as substrate the activated forms of either icosanoyl (C20), docosanoyl (C22) or lignoceroyl (C24) groups from FadD26, or a (4-hydroxyphenyl)-C17 or (4-hydroxyphenyl)-C19 fatty acyl from FadD29. PpsA initiates the biosynthesis and extends its substrate using a malonyl-CoA extender unit. The PpsB and PpsC proteins add the second and third malonyl-CoA extender units. PpsD adds an (R)-methylmalonyl unit and PpsE adds a second (R)-methylmalonyl unit. The incorporation of the methylmalonyl units results in formation of two branched methyl groups in the elongated product.</text>
</comment>
<comment type="catalytic activity">
    <reaction evidence="14">
        <text>docosanoyl-[(phenol)carboxyphthiodiolenone synthase] + 2 (S)-methylmalonyl-CoA + 3 malonyl-CoA + 5 NADPH + 10 H(+) = C34-carboxyphthiodiolenone-[(phenol)carboxyphthiodiolenone synthase] + 5 CO2 + 5 NADP(+) + 5 CoA + 2 H2O</text>
        <dbReference type="Rhea" id="RHEA:57752"/>
        <dbReference type="Rhea" id="RHEA-COMP:14987"/>
        <dbReference type="Rhea" id="RHEA-COMP:14988"/>
        <dbReference type="ChEBI" id="CHEBI:15377"/>
        <dbReference type="ChEBI" id="CHEBI:15378"/>
        <dbReference type="ChEBI" id="CHEBI:16526"/>
        <dbReference type="ChEBI" id="CHEBI:57287"/>
        <dbReference type="ChEBI" id="CHEBI:57327"/>
        <dbReference type="ChEBI" id="CHEBI:57384"/>
        <dbReference type="ChEBI" id="CHEBI:57783"/>
        <dbReference type="ChEBI" id="CHEBI:58349"/>
        <dbReference type="ChEBI" id="CHEBI:142237"/>
        <dbReference type="ChEBI" id="CHEBI:142238"/>
        <dbReference type="EC" id="2.3.1.292"/>
    </reaction>
</comment>
<dbReference type="GO" id="GO:0004312">
    <property type="term" value="F:fatty acid synthase activity"/>
    <property type="evidence" value="ECO:0007669"/>
    <property type="project" value="TreeGrafter"/>
</dbReference>
<evidence type="ECO:0000256" key="18">
    <source>
        <dbReference type="ARBA" id="ARBA00073623"/>
    </source>
</evidence>
<comment type="cofactor">
    <cofactor evidence="2">
        <name>pantetheine 4'-phosphate</name>
        <dbReference type="ChEBI" id="CHEBI:47942"/>
    </cofactor>
</comment>
<evidence type="ECO:0000256" key="10">
    <source>
        <dbReference type="ARBA" id="ARBA00023268"/>
    </source>
</evidence>
<dbReference type="InterPro" id="IPR013217">
    <property type="entry name" value="Methyltransf_12"/>
</dbReference>
<dbReference type="Gene3D" id="3.40.50.980">
    <property type="match status" value="2"/>
</dbReference>
<dbReference type="InterPro" id="IPR013968">
    <property type="entry name" value="PKS_KR"/>
</dbReference>
<dbReference type="FunFam" id="3.40.47.10:FF:000042">
    <property type="entry name" value="Polyketide synthase Pks13"/>
    <property type="match status" value="1"/>
</dbReference>
<dbReference type="GO" id="GO:0006633">
    <property type="term" value="P:fatty acid biosynthetic process"/>
    <property type="evidence" value="ECO:0007669"/>
    <property type="project" value="InterPro"/>
</dbReference>
<evidence type="ECO:0000256" key="13">
    <source>
        <dbReference type="ARBA" id="ARBA00051971"/>
    </source>
</evidence>
<dbReference type="Gene3D" id="3.40.50.720">
    <property type="entry name" value="NAD(P)-binding Rossmann-like Domain"/>
    <property type="match status" value="1"/>
</dbReference>
<dbReference type="InterPro" id="IPR050091">
    <property type="entry name" value="PKS_NRPS_Biosynth_Enz"/>
</dbReference>
<dbReference type="InterPro" id="IPR009081">
    <property type="entry name" value="PP-bd_ACP"/>
</dbReference>
<dbReference type="GO" id="GO:0031177">
    <property type="term" value="F:phosphopantetheine binding"/>
    <property type="evidence" value="ECO:0007669"/>
    <property type="project" value="InterPro"/>
</dbReference>
<evidence type="ECO:0000256" key="8">
    <source>
        <dbReference type="ARBA" id="ARBA00023002"/>
    </source>
</evidence>
<evidence type="ECO:0000256" key="7">
    <source>
        <dbReference type="ARBA" id="ARBA00022857"/>
    </source>
</evidence>
<dbReference type="SMART" id="SM00822">
    <property type="entry name" value="PKS_KR"/>
    <property type="match status" value="1"/>
</dbReference>
<dbReference type="CDD" id="cd00833">
    <property type="entry name" value="PKS"/>
    <property type="match status" value="1"/>
</dbReference>
<dbReference type="InterPro" id="IPR014030">
    <property type="entry name" value="Ketoacyl_synth_N"/>
</dbReference>
<dbReference type="SUPFAM" id="SSF51735">
    <property type="entry name" value="NAD(P)-binding Rossmann-fold domains"/>
    <property type="match status" value="2"/>
</dbReference>
<dbReference type="FunFam" id="3.40.50.12780:FF:000012">
    <property type="entry name" value="Non-ribosomal peptide synthetase"/>
    <property type="match status" value="1"/>
</dbReference>
<dbReference type="FunFam" id="3.40.50.980:FF:000001">
    <property type="entry name" value="Non-ribosomal peptide synthetase"/>
    <property type="match status" value="1"/>
</dbReference>
<dbReference type="Gene3D" id="1.10.1200.10">
    <property type="entry name" value="ACP-like"/>
    <property type="match status" value="2"/>
</dbReference>
<evidence type="ECO:0000256" key="11">
    <source>
        <dbReference type="ARBA" id="ARBA00029443"/>
    </source>
</evidence>
<dbReference type="Gene3D" id="2.30.38.10">
    <property type="entry name" value="Luciferase, Domain 3"/>
    <property type="match status" value="1"/>
</dbReference>
<dbReference type="Gene3D" id="3.40.50.150">
    <property type="entry name" value="Vaccinia Virus protein VP39"/>
    <property type="match status" value="1"/>
</dbReference>